<dbReference type="GO" id="GO:0031012">
    <property type="term" value="C:extracellular matrix"/>
    <property type="evidence" value="ECO:0007669"/>
    <property type="project" value="TreeGrafter"/>
</dbReference>
<dbReference type="GO" id="GO:0005615">
    <property type="term" value="C:extracellular space"/>
    <property type="evidence" value="ECO:0007669"/>
    <property type="project" value="TreeGrafter"/>
</dbReference>
<sequence>MANLNKRLIDFAQAVSEKLLNVLNKIKELEQTIQTVRGIKGDKGDPGPQGPIGERGPAGRDGITGPSGSDGRNGYTFTPSLSSAGILSWTNDGNLPNPSSINIKGPKGDIGPRGSTGPQGKQGPIGPRGPAGYEGEISNSYNGNRRNVPVSEYAVGELYNYVYESLQAQPERVWAGNVNSGDITLSKNVLGKTVIVLMQHGQSHTLTDNNLVEVVSFNAFNIENKTDGSISFLSVIWYHAWTDVRQLKFELNTSGTSMRISETGGRYLKSIYII</sequence>
<feature type="region of interest" description="Disordered" evidence="1">
    <location>
        <begin position="97"/>
        <end position="135"/>
    </location>
</feature>
<dbReference type="AlphaFoldDB" id="A0A379ETZ6"/>
<protein>
    <submittedName>
        <fullName evidence="2">Collagen triple helix repeat (20 copies)</fullName>
    </submittedName>
</protein>
<name>A0A379ETZ6_9PAST</name>
<organism evidence="2 3">
    <name type="scientific">Pasteurella canis</name>
    <dbReference type="NCBI Taxonomy" id="753"/>
    <lineage>
        <taxon>Bacteria</taxon>
        <taxon>Pseudomonadati</taxon>
        <taxon>Pseudomonadota</taxon>
        <taxon>Gammaproteobacteria</taxon>
        <taxon>Pasteurellales</taxon>
        <taxon>Pasteurellaceae</taxon>
        <taxon>Pasteurella</taxon>
    </lineage>
</organism>
<dbReference type="InterPro" id="IPR050149">
    <property type="entry name" value="Collagen_superfamily"/>
</dbReference>
<feature type="region of interest" description="Disordered" evidence="1">
    <location>
        <begin position="37"/>
        <end position="77"/>
    </location>
</feature>
<evidence type="ECO:0000256" key="1">
    <source>
        <dbReference type="SAM" id="MobiDB-lite"/>
    </source>
</evidence>
<evidence type="ECO:0000313" key="2">
    <source>
        <dbReference type="EMBL" id="SUC09875.1"/>
    </source>
</evidence>
<dbReference type="PANTHER" id="PTHR24023">
    <property type="entry name" value="COLLAGEN ALPHA"/>
    <property type="match status" value="1"/>
</dbReference>
<dbReference type="EMBL" id="UGTV01000015">
    <property type="protein sequence ID" value="SUC09875.1"/>
    <property type="molecule type" value="Genomic_DNA"/>
</dbReference>
<dbReference type="Gene3D" id="1.20.5.320">
    <property type="entry name" value="6-Phosphogluconate Dehydrogenase, domain 3"/>
    <property type="match status" value="1"/>
</dbReference>
<dbReference type="Proteomes" id="UP000254704">
    <property type="component" value="Unassembled WGS sequence"/>
</dbReference>
<dbReference type="InterPro" id="IPR008160">
    <property type="entry name" value="Collagen"/>
</dbReference>
<dbReference type="Pfam" id="PF01391">
    <property type="entry name" value="Collagen"/>
    <property type="match status" value="1"/>
</dbReference>
<gene>
    <name evidence="2" type="ORF">NCTC11621_00899</name>
</gene>
<dbReference type="PANTHER" id="PTHR24023:SF1082">
    <property type="entry name" value="COLLAGEN TRIPLE HELIX REPEAT"/>
    <property type="match status" value="1"/>
</dbReference>
<keyword evidence="2" id="KW-0176">Collagen</keyword>
<accession>A0A379ETZ6</accession>
<proteinExistence type="predicted"/>
<evidence type="ECO:0000313" key="3">
    <source>
        <dbReference type="Proteomes" id="UP000254704"/>
    </source>
</evidence>
<reference evidence="2 3" key="1">
    <citation type="submission" date="2018-06" db="EMBL/GenBank/DDBJ databases">
        <authorList>
            <consortium name="Pathogen Informatics"/>
            <person name="Doyle S."/>
        </authorList>
    </citation>
    <scope>NUCLEOTIDE SEQUENCE [LARGE SCALE GENOMIC DNA]</scope>
    <source>
        <strain evidence="2 3">NCTC11621</strain>
    </source>
</reference>